<name>A0AAI9T488_PENTH</name>
<proteinExistence type="predicted"/>
<evidence type="ECO:0000313" key="2">
    <source>
        <dbReference type="Proteomes" id="UP001227192"/>
    </source>
</evidence>
<feature type="non-terminal residue" evidence="1">
    <location>
        <position position="1"/>
    </location>
</feature>
<dbReference type="EMBL" id="LACB01002061">
    <property type="protein sequence ID" value="KAJ9473793.1"/>
    <property type="molecule type" value="Genomic_DNA"/>
</dbReference>
<comment type="caution">
    <text evidence="1">The sequence shown here is derived from an EMBL/GenBank/DDBJ whole genome shotgun (WGS) entry which is preliminary data.</text>
</comment>
<dbReference type="Proteomes" id="UP001227192">
    <property type="component" value="Unassembled WGS sequence"/>
</dbReference>
<reference evidence="1" key="2">
    <citation type="journal article" date="2016" name="Fungal Biol.">
        <title>Ochratoxin A production by Penicillium thymicola.</title>
        <authorList>
            <person name="Nguyen H.D.T."/>
            <person name="McMullin D.R."/>
            <person name="Ponomareva E."/>
            <person name="Riley R."/>
            <person name="Pomraning K.R."/>
            <person name="Baker S.E."/>
            <person name="Seifert K.A."/>
        </authorList>
    </citation>
    <scope>NUCLEOTIDE SEQUENCE</scope>
    <source>
        <strain evidence="1">DAOM 180753</strain>
    </source>
</reference>
<keyword evidence="2" id="KW-1185">Reference proteome</keyword>
<gene>
    <name evidence="1" type="ORF">VN97_g13291</name>
</gene>
<protein>
    <submittedName>
        <fullName evidence="1">Uncharacterized protein</fullName>
    </submittedName>
</protein>
<organism evidence="1 2">
    <name type="scientific">Penicillium thymicola</name>
    <dbReference type="NCBI Taxonomy" id="293382"/>
    <lineage>
        <taxon>Eukaryota</taxon>
        <taxon>Fungi</taxon>
        <taxon>Dikarya</taxon>
        <taxon>Ascomycota</taxon>
        <taxon>Pezizomycotina</taxon>
        <taxon>Eurotiomycetes</taxon>
        <taxon>Eurotiomycetidae</taxon>
        <taxon>Eurotiales</taxon>
        <taxon>Aspergillaceae</taxon>
        <taxon>Penicillium</taxon>
    </lineage>
</organism>
<sequence>EYILFHIPVSPLKGPLSFTLYFST</sequence>
<reference evidence="1" key="1">
    <citation type="submission" date="2015-06" db="EMBL/GenBank/DDBJ databases">
        <authorList>
            <person name="Nguyen H."/>
        </authorList>
    </citation>
    <scope>NUCLEOTIDE SEQUENCE</scope>
    <source>
        <strain evidence="1">DAOM 180753</strain>
    </source>
</reference>
<evidence type="ECO:0000313" key="1">
    <source>
        <dbReference type="EMBL" id="KAJ9473793.1"/>
    </source>
</evidence>
<dbReference type="AlphaFoldDB" id="A0AAI9T488"/>
<accession>A0AAI9T488</accession>